<proteinExistence type="predicted"/>
<evidence type="ECO:0000313" key="2">
    <source>
        <dbReference type="EMBL" id="SJL07423.1"/>
    </source>
</evidence>
<dbReference type="AlphaFoldDB" id="A0A284RF93"/>
<name>A0A284RF93_ARMOS</name>
<accession>A0A284RF93</accession>
<keyword evidence="3" id="KW-1185">Reference proteome</keyword>
<evidence type="ECO:0000256" key="1">
    <source>
        <dbReference type="SAM" id="MobiDB-lite"/>
    </source>
</evidence>
<feature type="region of interest" description="Disordered" evidence="1">
    <location>
        <begin position="1"/>
        <end position="27"/>
    </location>
</feature>
<reference evidence="3" key="1">
    <citation type="journal article" date="2017" name="Nat. Ecol. Evol.">
        <title>Genome expansion and lineage-specific genetic innovations in the forest pathogenic fungi Armillaria.</title>
        <authorList>
            <person name="Sipos G."/>
            <person name="Prasanna A.N."/>
            <person name="Walter M.C."/>
            <person name="O'Connor E."/>
            <person name="Balint B."/>
            <person name="Krizsan K."/>
            <person name="Kiss B."/>
            <person name="Hess J."/>
            <person name="Varga T."/>
            <person name="Slot J."/>
            <person name="Riley R."/>
            <person name="Boka B."/>
            <person name="Rigling D."/>
            <person name="Barry K."/>
            <person name="Lee J."/>
            <person name="Mihaltcheva S."/>
            <person name="LaButti K."/>
            <person name="Lipzen A."/>
            <person name="Waldron R."/>
            <person name="Moloney N.M."/>
            <person name="Sperisen C."/>
            <person name="Kredics L."/>
            <person name="Vagvoelgyi C."/>
            <person name="Patrignani A."/>
            <person name="Fitzpatrick D."/>
            <person name="Nagy I."/>
            <person name="Doyle S."/>
            <person name="Anderson J.B."/>
            <person name="Grigoriev I.V."/>
            <person name="Gueldener U."/>
            <person name="Muensterkoetter M."/>
            <person name="Nagy L.G."/>
        </authorList>
    </citation>
    <scope>NUCLEOTIDE SEQUENCE [LARGE SCALE GENOMIC DNA]</scope>
    <source>
        <strain evidence="3">C18/9</strain>
    </source>
</reference>
<sequence>MLSLQSTKSFKEPVTSRPRPNRSNIGPKMVMRATGTNICKDYKASTTTLPQLALLRPPALCLSLHLHCSPHCSSFLLSIAQLYLSVKDFTPVPSILYPYSIA</sequence>
<evidence type="ECO:0000313" key="3">
    <source>
        <dbReference type="Proteomes" id="UP000219338"/>
    </source>
</evidence>
<dbReference type="Proteomes" id="UP000219338">
    <property type="component" value="Unassembled WGS sequence"/>
</dbReference>
<organism evidence="2 3">
    <name type="scientific">Armillaria ostoyae</name>
    <name type="common">Armillaria root rot fungus</name>
    <dbReference type="NCBI Taxonomy" id="47428"/>
    <lineage>
        <taxon>Eukaryota</taxon>
        <taxon>Fungi</taxon>
        <taxon>Dikarya</taxon>
        <taxon>Basidiomycota</taxon>
        <taxon>Agaricomycotina</taxon>
        <taxon>Agaricomycetes</taxon>
        <taxon>Agaricomycetidae</taxon>
        <taxon>Agaricales</taxon>
        <taxon>Marasmiineae</taxon>
        <taxon>Physalacriaceae</taxon>
        <taxon>Armillaria</taxon>
    </lineage>
</organism>
<dbReference type="EMBL" id="FUEG01000008">
    <property type="protein sequence ID" value="SJL07423.1"/>
    <property type="molecule type" value="Genomic_DNA"/>
</dbReference>
<gene>
    <name evidence="2" type="ORF">ARMOST_10772</name>
</gene>
<protein>
    <submittedName>
        <fullName evidence="2">Uncharacterized protein</fullName>
    </submittedName>
</protein>